<feature type="region of interest" description="Disordered" evidence="3">
    <location>
        <begin position="1"/>
        <end position="21"/>
    </location>
</feature>
<dbReference type="PANTHER" id="PTHR22997">
    <property type="entry name" value="PIH1 DOMAIN-CONTAINING PROTEIN 1"/>
    <property type="match status" value="1"/>
</dbReference>
<dbReference type="GO" id="GO:0005737">
    <property type="term" value="C:cytoplasm"/>
    <property type="evidence" value="ECO:0007669"/>
    <property type="project" value="TreeGrafter"/>
</dbReference>
<dbReference type="AlphaFoldDB" id="A0A6A5BSC6"/>
<evidence type="ECO:0000256" key="2">
    <source>
        <dbReference type="ARBA" id="ARBA00040540"/>
    </source>
</evidence>
<feature type="region of interest" description="Disordered" evidence="3">
    <location>
        <begin position="393"/>
        <end position="413"/>
    </location>
</feature>
<keyword evidence="7" id="KW-1185">Reference proteome</keyword>
<reference evidence="6 7" key="1">
    <citation type="journal article" date="2019" name="Sci. Rep.">
        <title>Nanopore sequencing improves the draft genome of the human pathogenic amoeba Naegleria fowleri.</title>
        <authorList>
            <person name="Liechti N."/>
            <person name="Schurch N."/>
            <person name="Bruggmann R."/>
            <person name="Wittwer M."/>
        </authorList>
    </citation>
    <scope>NUCLEOTIDE SEQUENCE [LARGE SCALE GENOMIC DNA]</scope>
    <source>
        <strain evidence="6 7">ATCC 30894</strain>
    </source>
</reference>
<dbReference type="Pfam" id="PF08190">
    <property type="entry name" value="PIH1"/>
    <property type="match status" value="1"/>
</dbReference>
<name>A0A6A5BSC6_NAEFO</name>
<comment type="caution">
    <text evidence="6">The sequence shown here is derived from an EMBL/GenBank/DDBJ whole genome shotgun (WGS) entry which is preliminary data.</text>
</comment>
<gene>
    <name evidence="6" type="ORF">FDP41_003584</name>
</gene>
<evidence type="ECO:0000313" key="7">
    <source>
        <dbReference type="Proteomes" id="UP000444721"/>
    </source>
</evidence>
<sequence>MSATTIKSVSSMTTSGNKKIGPPSLNDLSLFSNDRKLDITKEELNKIEQCMKDPEFLRLFEEYAKEISDPNALKETDLYIKQLEQEGSKLPESIVIPKASFCIQCSTAEKNAKQFFVNICSSDKVEMYKEEKTTQQNKKGTQFKIPLIVGNPRDSEKETVIDVVFNTKTCERALKDLLFKNFICELCLDYVEKKCNVTLKKKYYTEVLGVKSKGDPSSLTIQSLLNNDREKFDPNSIIKSYGKEITTHTKQEDEKEELKMPQPKISPKPNLIQEVNEPITPKFEIVYKNAFDMSEYTYSAYTSTNRTKPSEIGVRIFLPHLDSAAGVDLDVSENFLKLHSNEPAKYHLEIHLPYSVHSDKVSAKFDKKTKTLKVSLSVIPDPVQKAIFDEIPKEQEEEEKQTSPHLHTETTEMTPKLVEEIASNNETSAQDEETSQMQSVAPKLSSLAQMPSQQLSSFVKTVPSELDVAAVSNPKLQELRPVDSERESKKVQVAEQNSGKKKVSFSPCEADEKPQQCDFKNKYLFDLD</sequence>
<dbReference type="PANTHER" id="PTHR22997:SF0">
    <property type="entry name" value="PIH1 DOMAIN-CONTAINING PROTEIN 1"/>
    <property type="match status" value="1"/>
</dbReference>
<feature type="region of interest" description="Disordered" evidence="3">
    <location>
        <begin position="248"/>
        <end position="269"/>
    </location>
</feature>
<feature type="compositionally biased region" description="Basic and acidic residues" evidence="3">
    <location>
        <begin position="248"/>
        <end position="259"/>
    </location>
</feature>
<organism evidence="6 7">
    <name type="scientific">Naegleria fowleri</name>
    <name type="common">Brain eating amoeba</name>
    <dbReference type="NCBI Taxonomy" id="5763"/>
    <lineage>
        <taxon>Eukaryota</taxon>
        <taxon>Discoba</taxon>
        <taxon>Heterolobosea</taxon>
        <taxon>Tetramitia</taxon>
        <taxon>Eutetramitia</taxon>
        <taxon>Vahlkampfiidae</taxon>
        <taxon>Naegleria</taxon>
    </lineage>
</organism>
<dbReference type="EMBL" id="VFQX01000034">
    <property type="protein sequence ID" value="KAF0977592.1"/>
    <property type="molecule type" value="Genomic_DNA"/>
</dbReference>
<evidence type="ECO:0000313" key="6">
    <source>
        <dbReference type="EMBL" id="KAF0977592.1"/>
    </source>
</evidence>
<dbReference type="VEuPathDB" id="AmoebaDB:NF0117790"/>
<dbReference type="Pfam" id="PF18201">
    <property type="entry name" value="PIH1_CS"/>
    <property type="match status" value="1"/>
</dbReference>
<comment type="similarity">
    <text evidence="1">Belongs to the PIH1 family.</text>
</comment>
<dbReference type="VEuPathDB" id="AmoebaDB:NfTy_070330"/>
<evidence type="ECO:0000259" key="5">
    <source>
        <dbReference type="Pfam" id="PF18201"/>
    </source>
</evidence>
<accession>A0A6A5BSC6</accession>
<evidence type="ECO:0000256" key="1">
    <source>
        <dbReference type="ARBA" id="ARBA00008511"/>
    </source>
</evidence>
<feature type="region of interest" description="Disordered" evidence="3">
    <location>
        <begin position="479"/>
        <end position="507"/>
    </location>
</feature>
<dbReference type="RefSeq" id="XP_044562305.1">
    <property type="nucleotide sequence ID" value="XM_044706904.1"/>
</dbReference>
<protein>
    <recommendedName>
        <fullName evidence="2">PIH1 domain-containing protein 1</fullName>
    </recommendedName>
</protein>
<evidence type="ECO:0000256" key="3">
    <source>
        <dbReference type="SAM" id="MobiDB-lite"/>
    </source>
</evidence>
<feature type="compositionally biased region" description="Polar residues" evidence="3">
    <location>
        <begin position="1"/>
        <end position="17"/>
    </location>
</feature>
<evidence type="ECO:0000259" key="4">
    <source>
        <dbReference type="Pfam" id="PF08190"/>
    </source>
</evidence>
<feature type="compositionally biased region" description="Basic and acidic residues" evidence="3">
    <location>
        <begin position="479"/>
        <end position="492"/>
    </location>
</feature>
<dbReference type="OrthoDB" id="546764at2759"/>
<proteinExistence type="inferred from homology"/>
<dbReference type="Proteomes" id="UP000444721">
    <property type="component" value="Unassembled WGS sequence"/>
</dbReference>
<dbReference type="VEuPathDB" id="AmoebaDB:FDP41_003584"/>
<dbReference type="InterPro" id="IPR041442">
    <property type="entry name" value="PIH1D1/2/3_CS-like"/>
</dbReference>
<feature type="compositionally biased region" description="Basic and acidic residues" evidence="3">
    <location>
        <begin position="393"/>
        <end position="410"/>
    </location>
</feature>
<feature type="domain" description="PIH1 N-terminal" evidence="4">
    <location>
        <begin position="67"/>
        <end position="224"/>
    </location>
</feature>
<feature type="region of interest" description="Disordered" evidence="3">
    <location>
        <begin position="425"/>
        <end position="445"/>
    </location>
</feature>
<feature type="domain" description="PIH1D1/2/3 CS-like" evidence="5">
    <location>
        <begin position="279"/>
        <end position="379"/>
    </location>
</feature>
<dbReference type="OMA" id="CYINICA"/>
<dbReference type="InterPro" id="IPR050734">
    <property type="entry name" value="PIH1/Kintoun_subfamily"/>
</dbReference>
<dbReference type="GeneID" id="68110802"/>
<dbReference type="InterPro" id="IPR012981">
    <property type="entry name" value="PIH1_N"/>
</dbReference>